<dbReference type="SUPFAM" id="SSF81653">
    <property type="entry name" value="Calcium ATPase, transduction domain A"/>
    <property type="match status" value="1"/>
</dbReference>
<keyword evidence="4 10" id="KW-0479">Metal-binding</keyword>
<feature type="compositionally biased region" description="Polar residues" evidence="11">
    <location>
        <begin position="925"/>
        <end position="936"/>
    </location>
</feature>
<dbReference type="SFLD" id="SFLDS00003">
    <property type="entry name" value="Haloacid_Dehalogenase"/>
    <property type="match status" value="1"/>
</dbReference>
<dbReference type="PROSITE" id="PS00154">
    <property type="entry name" value="ATPASE_E1_E2"/>
    <property type="match status" value="1"/>
</dbReference>
<evidence type="ECO:0000256" key="4">
    <source>
        <dbReference type="ARBA" id="ARBA00022723"/>
    </source>
</evidence>
<keyword evidence="9 10" id="KW-0472">Membrane</keyword>
<name>A0A061SCH3_9CHLO</name>
<dbReference type="PANTHER" id="PTHR43520">
    <property type="entry name" value="ATP7, ISOFORM B"/>
    <property type="match status" value="1"/>
</dbReference>
<dbReference type="PRINTS" id="PR00119">
    <property type="entry name" value="CATATPASE"/>
</dbReference>
<dbReference type="Gene3D" id="3.40.1110.10">
    <property type="entry name" value="Calcium-transporting ATPase, cytoplasmic domain N"/>
    <property type="match status" value="1"/>
</dbReference>
<dbReference type="InterPro" id="IPR006121">
    <property type="entry name" value="HMA_dom"/>
</dbReference>
<dbReference type="CDD" id="cd00371">
    <property type="entry name" value="HMA"/>
    <property type="match status" value="1"/>
</dbReference>
<evidence type="ECO:0000256" key="2">
    <source>
        <dbReference type="ARBA" id="ARBA00006024"/>
    </source>
</evidence>
<dbReference type="EMBL" id="GBEZ01003127">
    <property type="protein sequence ID" value="JAC81988.1"/>
    <property type="molecule type" value="Transcribed_RNA"/>
</dbReference>
<keyword evidence="8 10" id="KW-1133">Transmembrane helix</keyword>
<evidence type="ECO:0000256" key="11">
    <source>
        <dbReference type="SAM" id="MobiDB-lite"/>
    </source>
</evidence>
<comment type="subcellular location">
    <subcellularLocation>
        <location evidence="1">Membrane</location>
        <topology evidence="1">Multi-pass membrane protein</topology>
    </subcellularLocation>
</comment>
<feature type="region of interest" description="Disordered" evidence="11">
    <location>
        <begin position="71"/>
        <end position="94"/>
    </location>
</feature>
<dbReference type="InterPro" id="IPR023298">
    <property type="entry name" value="ATPase_P-typ_TM_dom_sf"/>
</dbReference>
<feature type="compositionally biased region" description="Basic and acidic residues" evidence="11">
    <location>
        <begin position="910"/>
        <end position="922"/>
    </location>
</feature>
<feature type="transmembrane region" description="Helical" evidence="10">
    <location>
        <begin position="300"/>
        <end position="323"/>
    </location>
</feature>
<dbReference type="GO" id="GO:0016020">
    <property type="term" value="C:membrane"/>
    <property type="evidence" value="ECO:0007669"/>
    <property type="project" value="UniProtKB-SubCell"/>
</dbReference>
<accession>A0A061SCH3</accession>
<dbReference type="PANTHER" id="PTHR43520:SF22">
    <property type="entry name" value="COPPER-TRANSPORTING ATPASE PAA1, CHLOROPLASTIC"/>
    <property type="match status" value="1"/>
</dbReference>
<dbReference type="InterPro" id="IPR036163">
    <property type="entry name" value="HMA_dom_sf"/>
</dbReference>
<evidence type="ECO:0000256" key="10">
    <source>
        <dbReference type="RuleBase" id="RU362081"/>
    </source>
</evidence>
<dbReference type="SUPFAM" id="SSF56784">
    <property type="entry name" value="HAD-like"/>
    <property type="match status" value="1"/>
</dbReference>
<dbReference type="SUPFAM" id="SSF55008">
    <property type="entry name" value="HMA, heavy metal-associated domain"/>
    <property type="match status" value="1"/>
</dbReference>
<feature type="compositionally biased region" description="Low complexity" evidence="11">
    <location>
        <begin position="939"/>
        <end position="949"/>
    </location>
</feature>
<evidence type="ECO:0000256" key="6">
    <source>
        <dbReference type="ARBA" id="ARBA00022840"/>
    </source>
</evidence>
<dbReference type="InterPro" id="IPR023214">
    <property type="entry name" value="HAD_sf"/>
</dbReference>
<reference evidence="13" key="1">
    <citation type="submission" date="2014-05" db="EMBL/GenBank/DDBJ databases">
        <title>The transcriptome of the halophilic microalga Tetraselmis sp. GSL018 isolated from the Great Salt Lake, Utah.</title>
        <authorList>
            <person name="Jinkerson R.E."/>
            <person name="D'Adamo S."/>
            <person name="Posewitz M.C."/>
        </authorList>
    </citation>
    <scope>NUCLEOTIDE SEQUENCE</scope>
    <source>
        <strain evidence="13">GSL018</strain>
    </source>
</reference>
<gene>
    <name evidence="13" type="primary">COPB</name>
    <name evidence="13" type="ORF">TSPGSL018_6698</name>
</gene>
<comment type="similarity">
    <text evidence="2 10">Belongs to the cation transport ATPase (P-type) (TC 3.A.3) family. Type IB subfamily.</text>
</comment>
<dbReference type="InterPro" id="IPR017969">
    <property type="entry name" value="Heavy-metal-associated_CS"/>
</dbReference>
<dbReference type="Gene3D" id="2.70.150.10">
    <property type="entry name" value="Calcium-transporting ATPase, cytoplasmic transduction domain A"/>
    <property type="match status" value="1"/>
</dbReference>
<dbReference type="InterPro" id="IPR008250">
    <property type="entry name" value="ATPase_P-typ_transduc_dom_A_sf"/>
</dbReference>
<sequence length="949" mass="97498">MTIPQSFASNCLVPRFPVRPLSVTTFSLIVNNSRTLPSRGRKSVGFHRATGLVTFFGASLCSTPGAKAQVSISSTGGGPPNAGGGSDGGGWGGLHVTGESGGSQPFSAKATKAEKEDYTSVKEDVILLDVSGMKCGGCVGRVKRTLEEVPEVTSASVNLATETALVRVILPEASDEAALLAKLEALLCEVLTNVGFKTTVRDQSAASCSAERVLEKKRAERIERLKDATRRLIVAGALASTCLVHHLLHFWHGAPHWLGFLGSTALHAGVSAAALLGPGRQILLDGWRGLISGAPDMNSLVGLGAVASFGMSCAAAALPALGWPTFFEEPAMLLGVVLLGRTLEERAKLAASSDMASLQKLVPPAANLVLENGGIRQVPSDVLQPGDLIVLRPGDRAAVDGIVVSGASTIDEAALTGEPLPVKKSKGSEVMAGTVNVDGTLTVLTKASGSETAIADVVRLVEAAQARTAPVQRLADRVSGVFAYGVMGASLATFAFWATVGTRIFPQALAGKVGAAATAAAAGPLSAKLLLSLQLACNVLVVACPCALGLATPTAVLVGTSAAAKQGLLIRGGDVLETASRVDTVVFDKTGTLTMGRPVIVDMEVGGTFLCEDLLEKAAAVEQNTKHPIARAIVAEAANRGLKPPPVMDGTFHQEPGSGARGAVRESVVVVGNTDWLVKNGVSGCPEELLTRSMRLPGTQVHIGVDGEYAGTVTLQDQVRDGASCVVERLKRSGLHPIMLSGDAQHAAESVGMSLGFSPDSIYGGVNPAGKDSVVEKLKLEGRSVAMIGDGVNDTAALARADVGVAMGGGVDAASEVADIVLLGDRIPQVLDALDISRATFQKIRQNLWWAFGYNLIGIPVAAGALLPTLGIALTPSASGAIMAMSSLGVMGNSLLLQFEAQRIASTNARDVEESQIPDRKPLGSSPQTVGNGSRPSDSDSSVGVVSSV</sequence>
<dbReference type="GO" id="GO:0055070">
    <property type="term" value="P:copper ion homeostasis"/>
    <property type="evidence" value="ECO:0007669"/>
    <property type="project" value="TreeGrafter"/>
</dbReference>
<dbReference type="SFLD" id="SFLDF00027">
    <property type="entry name" value="p-type_atpase"/>
    <property type="match status" value="1"/>
</dbReference>
<dbReference type="Pfam" id="PF00702">
    <property type="entry name" value="Hydrolase"/>
    <property type="match status" value="1"/>
</dbReference>
<dbReference type="InterPro" id="IPR059000">
    <property type="entry name" value="ATPase_P-type_domA"/>
</dbReference>
<keyword evidence="3 10" id="KW-0812">Transmembrane</keyword>
<dbReference type="SFLD" id="SFLDG00002">
    <property type="entry name" value="C1.7:_P-type_atpase_like"/>
    <property type="match status" value="1"/>
</dbReference>
<protein>
    <submittedName>
        <fullName evidence="13">Cu2+-exporting ATPase</fullName>
    </submittedName>
</protein>
<dbReference type="PROSITE" id="PS01229">
    <property type="entry name" value="COF_2"/>
    <property type="match status" value="1"/>
</dbReference>
<dbReference type="Pfam" id="PF00122">
    <property type="entry name" value="E1-E2_ATPase"/>
    <property type="match status" value="1"/>
</dbReference>
<dbReference type="PROSITE" id="PS50846">
    <property type="entry name" value="HMA_2"/>
    <property type="match status" value="1"/>
</dbReference>
<dbReference type="Gene3D" id="3.40.50.1000">
    <property type="entry name" value="HAD superfamily/HAD-like"/>
    <property type="match status" value="1"/>
</dbReference>
<keyword evidence="5 10" id="KW-0547">Nucleotide-binding</keyword>
<dbReference type="AlphaFoldDB" id="A0A061SCH3"/>
<evidence type="ECO:0000256" key="9">
    <source>
        <dbReference type="ARBA" id="ARBA00023136"/>
    </source>
</evidence>
<dbReference type="PROSITE" id="PS01047">
    <property type="entry name" value="HMA_1"/>
    <property type="match status" value="1"/>
</dbReference>
<dbReference type="GO" id="GO:0016887">
    <property type="term" value="F:ATP hydrolysis activity"/>
    <property type="evidence" value="ECO:0007669"/>
    <property type="project" value="InterPro"/>
</dbReference>
<feature type="compositionally biased region" description="Gly residues" evidence="11">
    <location>
        <begin position="75"/>
        <end position="94"/>
    </location>
</feature>
<dbReference type="Pfam" id="PF00403">
    <property type="entry name" value="HMA"/>
    <property type="match status" value="1"/>
</dbReference>
<dbReference type="GO" id="GO:0005524">
    <property type="term" value="F:ATP binding"/>
    <property type="evidence" value="ECO:0007669"/>
    <property type="project" value="UniProtKB-UniRule"/>
</dbReference>
<dbReference type="FunFam" id="2.70.150.10:FF:000002">
    <property type="entry name" value="Copper-transporting ATPase 1, putative"/>
    <property type="match status" value="1"/>
</dbReference>
<dbReference type="InterPro" id="IPR023299">
    <property type="entry name" value="ATPase_P-typ_cyto_dom_N"/>
</dbReference>
<evidence type="ECO:0000256" key="3">
    <source>
        <dbReference type="ARBA" id="ARBA00022692"/>
    </source>
</evidence>
<proteinExistence type="inferred from homology"/>
<dbReference type="InterPro" id="IPR044492">
    <property type="entry name" value="P_typ_ATPase_HD_dom"/>
</dbReference>
<evidence type="ECO:0000256" key="7">
    <source>
        <dbReference type="ARBA" id="ARBA00022967"/>
    </source>
</evidence>
<feature type="transmembrane region" description="Helical" evidence="10">
    <location>
        <begin position="232"/>
        <end position="251"/>
    </location>
</feature>
<feature type="transmembrane region" description="Helical" evidence="10">
    <location>
        <begin position="878"/>
        <end position="897"/>
    </location>
</feature>
<dbReference type="InterPro" id="IPR027256">
    <property type="entry name" value="P-typ_ATPase_IB"/>
</dbReference>
<evidence type="ECO:0000256" key="5">
    <source>
        <dbReference type="ARBA" id="ARBA00022741"/>
    </source>
</evidence>
<keyword evidence="7" id="KW-1278">Translocase</keyword>
<dbReference type="GO" id="GO:0043682">
    <property type="term" value="F:P-type divalent copper transporter activity"/>
    <property type="evidence" value="ECO:0007669"/>
    <property type="project" value="TreeGrafter"/>
</dbReference>
<dbReference type="NCBIfam" id="TIGR01525">
    <property type="entry name" value="ATPase-IB_hvy"/>
    <property type="match status" value="1"/>
</dbReference>
<dbReference type="InterPro" id="IPR018303">
    <property type="entry name" value="ATPase_P-typ_P_site"/>
</dbReference>
<dbReference type="NCBIfam" id="TIGR01494">
    <property type="entry name" value="ATPase_P-type"/>
    <property type="match status" value="2"/>
</dbReference>
<dbReference type="SUPFAM" id="SSF81665">
    <property type="entry name" value="Calcium ATPase, transmembrane domain M"/>
    <property type="match status" value="1"/>
</dbReference>
<keyword evidence="6 10" id="KW-0067">ATP-binding</keyword>
<feature type="domain" description="HMA" evidence="12">
    <location>
        <begin position="124"/>
        <end position="191"/>
    </location>
</feature>
<dbReference type="InterPro" id="IPR036412">
    <property type="entry name" value="HAD-like_sf"/>
</dbReference>
<dbReference type="Gene3D" id="3.30.70.100">
    <property type="match status" value="1"/>
</dbReference>
<dbReference type="InterPro" id="IPR001757">
    <property type="entry name" value="P_typ_ATPase"/>
</dbReference>
<evidence type="ECO:0000313" key="13">
    <source>
        <dbReference type="EMBL" id="JAC81988.1"/>
    </source>
</evidence>
<dbReference type="GO" id="GO:0005507">
    <property type="term" value="F:copper ion binding"/>
    <property type="evidence" value="ECO:0007669"/>
    <property type="project" value="TreeGrafter"/>
</dbReference>
<feature type="region of interest" description="Disordered" evidence="11">
    <location>
        <begin position="908"/>
        <end position="949"/>
    </location>
</feature>
<organism evidence="13">
    <name type="scientific">Tetraselmis sp. GSL018</name>
    <dbReference type="NCBI Taxonomy" id="582737"/>
    <lineage>
        <taxon>Eukaryota</taxon>
        <taxon>Viridiplantae</taxon>
        <taxon>Chlorophyta</taxon>
        <taxon>core chlorophytes</taxon>
        <taxon>Chlorodendrophyceae</taxon>
        <taxon>Chlorodendrales</taxon>
        <taxon>Chlorodendraceae</taxon>
        <taxon>Tetraselmis</taxon>
    </lineage>
</organism>
<feature type="transmembrane region" description="Helical" evidence="10">
    <location>
        <begin position="481"/>
        <end position="500"/>
    </location>
</feature>
<feature type="transmembrane region" description="Helical" evidence="10">
    <location>
        <begin position="848"/>
        <end position="872"/>
    </location>
</feature>
<evidence type="ECO:0000259" key="12">
    <source>
        <dbReference type="PROSITE" id="PS50846"/>
    </source>
</evidence>
<evidence type="ECO:0000256" key="8">
    <source>
        <dbReference type="ARBA" id="ARBA00022989"/>
    </source>
</evidence>
<evidence type="ECO:0000256" key="1">
    <source>
        <dbReference type="ARBA" id="ARBA00004141"/>
    </source>
</evidence>